<sequence>MTRGHDSGRHRRGGSPLGWTPRASRRERSAHAVAEAETEVIPVVDEFPDSPAAGLAKFNLGSIPASVSPPRSWRRAAWFSVAASALVLIGLVFAAATLVTAPRKPDIVDALPGMPTAPNLVVAPTEEPVREPLPSGGAATTTTPTPAPVPTTTTPPEPGRPERPEPVPPPPGEAGPPAPPRPPAPSAAPQKPPRTTISTPMLVPPPATDATLMGDRTEEYYAQVAANPDAAHELTTGPLRREGPESIERRYAGVEEVEVTAMTIDPGRGTTRSQLRVVREDGSVSTVERELTFTYGDNPMISGDTAAS</sequence>
<feature type="region of interest" description="Disordered" evidence="1">
    <location>
        <begin position="126"/>
        <end position="211"/>
    </location>
</feature>
<evidence type="ECO:0000313" key="4">
    <source>
        <dbReference type="Proteomes" id="UP001596157"/>
    </source>
</evidence>
<feature type="region of interest" description="Disordered" evidence="1">
    <location>
        <begin position="1"/>
        <end position="25"/>
    </location>
</feature>
<dbReference type="Proteomes" id="UP001596157">
    <property type="component" value="Unassembled WGS sequence"/>
</dbReference>
<evidence type="ECO:0000313" key="3">
    <source>
        <dbReference type="EMBL" id="MFC5286156.1"/>
    </source>
</evidence>
<protein>
    <submittedName>
        <fullName evidence="3">Uncharacterized protein</fullName>
    </submittedName>
</protein>
<evidence type="ECO:0000256" key="2">
    <source>
        <dbReference type="SAM" id="Phobius"/>
    </source>
</evidence>
<keyword evidence="4" id="KW-1185">Reference proteome</keyword>
<feature type="compositionally biased region" description="Low complexity" evidence="1">
    <location>
        <begin position="134"/>
        <end position="144"/>
    </location>
</feature>
<keyword evidence="2" id="KW-1133">Transmembrane helix</keyword>
<reference evidence="4" key="1">
    <citation type="journal article" date="2019" name="Int. J. Syst. Evol. Microbiol.">
        <title>The Global Catalogue of Microorganisms (GCM) 10K type strain sequencing project: providing services to taxonomists for standard genome sequencing and annotation.</title>
        <authorList>
            <consortium name="The Broad Institute Genomics Platform"/>
            <consortium name="The Broad Institute Genome Sequencing Center for Infectious Disease"/>
            <person name="Wu L."/>
            <person name="Ma J."/>
        </authorList>
    </citation>
    <scope>NUCLEOTIDE SEQUENCE [LARGE SCALE GENOMIC DNA]</scope>
    <source>
        <strain evidence="4">CCUG 59778</strain>
    </source>
</reference>
<feature type="compositionally biased region" description="Pro residues" evidence="1">
    <location>
        <begin position="166"/>
        <end position="192"/>
    </location>
</feature>
<feature type="region of interest" description="Disordered" evidence="1">
    <location>
        <begin position="226"/>
        <end position="246"/>
    </location>
</feature>
<dbReference type="RefSeq" id="WP_378243732.1">
    <property type="nucleotide sequence ID" value="NZ_JBHSKF010000001.1"/>
</dbReference>
<comment type="caution">
    <text evidence="3">The sequence shown here is derived from an EMBL/GenBank/DDBJ whole genome shotgun (WGS) entry which is preliminary data.</text>
</comment>
<keyword evidence="2" id="KW-0472">Membrane</keyword>
<evidence type="ECO:0000256" key="1">
    <source>
        <dbReference type="SAM" id="MobiDB-lite"/>
    </source>
</evidence>
<gene>
    <name evidence="3" type="ORF">ACFPM7_03765</name>
</gene>
<organism evidence="3 4">
    <name type="scientific">Actinokineospora guangxiensis</name>
    <dbReference type="NCBI Taxonomy" id="1490288"/>
    <lineage>
        <taxon>Bacteria</taxon>
        <taxon>Bacillati</taxon>
        <taxon>Actinomycetota</taxon>
        <taxon>Actinomycetes</taxon>
        <taxon>Pseudonocardiales</taxon>
        <taxon>Pseudonocardiaceae</taxon>
        <taxon>Actinokineospora</taxon>
    </lineage>
</organism>
<feature type="transmembrane region" description="Helical" evidence="2">
    <location>
        <begin position="76"/>
        <end position="99"/>
    </location>
</feature>
<accession>A0ABW0EIY7</accession>
<name>A0ABW0EIY7_9PSEU</name>
<feature type="compositionally biased region" description="Pro residues" evidence="1">
    <location>
        <begin position="145"/>
        <end position="158"/>
    </location>
</feature>
<proteinExistence type="predicted"/>
<keyword evidence="2" id="KW-0812">Transmembrane</keyword>
<dbReference type="EMBL" id="JBHSKF010000001">
    <property type="protein sequence ID" value="MFC5286156.1"/>
    <property type="molecule type" value="Genomic_DNA"/>
</dbReference>